<keyword evidence="1" id="KW-0614">Plasmid</keyword>
<dbReference type="AlphaFoldDB" id="S5N4G0"/>
<gene>
    <name evidence="1" type="ORF">A464_plas0119</name>
</gene>
<proteinExistence type="predicted"/>
<protein>
    <submittedName>
        <fullName evidence="1">Uncharacterized protein</fullName>
    </submittedName>
</protein>
<evidence type="ECO:0000313" key="1">
    <source>
        <dbReference type="EMBL" id="AGR61943.1"/>
    </source>
</evidence>
<dbReference type="HOGENOM" id="CLU_1288112_0_0_6"/>
<dbReference type="Proteomes" id="UP000015042">
    <property type="component" value="Plasmid RM1"/>
</dbReference>
<dbReference type="RefSeq" id="WP_020842560.1">
    <property type="nucleotide sequence ID" value="NC_021871.1"/>
</dbReference>
<organism evidence="1 2">
    <name type="scientific">Salmonella bongori N268-08</name>
    <dbReference type="NCBI Taxonomy" id="1197719"/>
    <lineage>
        <taxon>Bacteria</taxon>
        <taxon>Pseudomonadati</taxon>
        <taxon>Pseudomonadota</taxon>
        <taxon>Gammaproteobacteria</taxon>
        <taxon>Enterobacterales</taxon>
        <taxon>Enterobacteriaceae</taxon>
        <taxon>Salmonella</taxon>
    </lineage>
</organism>
<geneLocation type="plasmid" evidence="1 2">
    <name>RM1</name>
</geneLocation>
<accession>S5N4G0</accession>
<evidence type="ECO:0000313" key="2">
    <source>
        <dbReference type="Proteomes" id="UP000015042"/>
    </source>
</evidence>
<dbReference type="EMBL" id="CP006609">
    <property type="protein sequence ID" value="AGR61943.1"/>
    <property type="molecule type" value="Genomic_DNA"/>
</dbReference>
<reference evidence="1 2" key="1">
    <citation type="submission" date="2013-07" db="EMBL/GenBank/DDBJ databases">
        <title>Genome sequence of Salmonella bongori N268-08 - a rare clinical isolate.</title>
        <authorList>
            <person name="Marti R."/>
            <person name="Hagens S."/>
            <person name="Loessner M.J."/>
            <person name="Klumpp J."/>
        </authorList>
    </citation>
    <scope>NUCLEOTIDE SEQUENCE [LARGE SCALE GENOMIC DNA]</scope>
    <source>
        <strain evidence="1 2">N268-08</strain>
        <plasmid evidence="2">Plasmid RM1</plasmid>
    </source>
</reference>
<dbReference type="GeneID" id="66758924"/>
<name>S5N4G0_SALBN</name>
<dbReference type="KEGG" id="sbz:A464_plas0119"/>
<sequence length="214" mass="24937">MKNNLFVYGGCIYFRKGLSAFLDKEFQIIYFNDIIDLYTVLSVEQPKHINVILVLNLSVLSEFVKFNTLLTLLKGDKRVKIGILINKLTSYLSYYFFMKLNGKVHFFDAENAKTGGLCKDVKCWFRSGISSHIRPVYRFYDKKYKIPLMGWISLVIPLCGESINDIKNVLGVNKTLIYQARYVALSKLKMRSYKQFCHLFFQGSLKIEILPPYF</sequence>